<keyword evidence="3 8" id="KW-0732">Signal</keyword>
<evidence type="ECO:0000256" key="6">
    <source>
        <dbReference type="ARBA" id="ARBA00024043"/>
    </source>
</evidence>
<dbReference type="Pfam" id="PF13332">
    <property type="entry name" value="Fil_haemagg_2"/>
    <property type="match status" value="5"/>
</dbReference>
<keyword evidence="2" id="KW-0800">Toxin</keyword>
<dbReference type="InterPro" id="IPR025157">
    <property type="entry name" value="Hemagglutinin_rpt"/>
</dbReference>
<organism evidence="10 11">
    <name type="scientific">Mixta gaviniae</name>
    <dbReference type="NCBI Taxonomy" id="665914"/>
    <lineage>
        <taxon>Bacteria</taxon>
        <taxon>Pseudomonadati</taxon>
        <taxon>Pseudomonadota</taxon>
        <taxon>Gammaproteobacteria</taxon>
        <taxon>Enterobacterales</taxon>
        <taxon>Erwiniaceae</taxon>
        <taxon>Mixta</taxon>
    </lineage>
</organism>
<keyword evidence="11" id="KW-1185">Reference proteome</keyword>
<accession>A0A2L0ID96</accession>
<dbReference type="EMBL" id="CP026377">
    <property type="protein sequence ID" value="AUX92565.1"/>
    <property type="molecule type" value="Genomic_DNA"/>
</dbReference>
<comment type="subcellular location">
    <subcellularLocation>
        <location evidence="1">Target cell</location>
        <location evidence="1">Target cell cytoplasm</location>
    </subcellularLocation>
</comment>
<dbReference type="Proteomes" id="UP000238365">
    <property type="component" value="Chromosome"/>
</dbReference>
<dbReference type="Gene3D" id="2.160.20.10">
    <property type="entry name" value="Single-stranded right-handed beta-helix, Pectin lyase-like"/>
    <property type="match status" value="1"/>
</dbReference>
<dbReference type="InterPro" id="IPR011050">
    <property type="entry name" value="Pectin_lyase_fold/virulence"/>
</dbReference>
<dbReference type="NCBIfam" id="TIGR01901">
    <property type="entry name" value="adhes_NPXG"/>
    <property type="match status" value="1"/>
</dbReference>
<feature type="region of interest" description="Disordered" evidence="7">
    <location>
        <begin position="2685"/>
        <end position="2707"/>
    </location>
</feature>
<dbReference type="NCBIfam" id="TIGR01731">
    <property type="entry name" value="fil_hemag_20aa"/>
    <property type="match status" value="28"/>
</dbReference>
<dbReference type="SUPFAM" id="SSF51126">
    <property type="entry name" value="Pectin lyase-like"/>
    <property type="match status" value="1"/>
</dbReference>
<protein>
    <submittedName>
        <fullName evidence="10">Contact-dependent inhibition of growth factor CdiA</fullName>
    </submittedName>
</protein>
<dbReference type="GO" id="GO:0030430">
    <property type="term" value="C:host cell cytoplasm"/>
    <property type="evidence" value="ECO:0007669"/>
    <property type="project" value="UniProtKB-ARBA"/>
</dbReference>
<keyword evidence="4" id="KW-1266">Target cell cytoplasm</keyword>
<dbReference type="InterPro" id="IPR006914">
    <property type="entry name" value="VENN_dom"/>
</dbReference>
<dbReference type="GO" id="GO:0090729">
    <property type="term" value="F:toxin activity"/>
    <property type="evidence" value="ECO:0007669"/>
    <property type="project" value="UniProtKB-KW"/>
</dbReference>
<evidence type="ECO:0000259" key="9">
    <source>
        <dbReference type="SMART" id="SM00912"/>
    </source>
</evidence>
<dbReference type="GO" id="GO:0004521">
    <property type="term" value="F:RNA endonuclease activity"/>
    <property type="evidence" value="ECO:0007669"/>
    <property type="project" value="UniProtKB-ARBA"/>
</dbReference>
<dbReference type="KEGG" id="pgz:C2E15_05390"/>
<evidence type="ECO:0000256" key="8">
    <source>
        <dbReference type="SAM" id="SignalP"/>
    </source>
</evidence>
<dbReference type="Pfam" id="PF05594">
    <property type="entry name" value="Fil_haemagg"/>
    <property type="match status" value="17"/>
</dbReference>
<dbReference type="SMART" id="SM00912">
    <property type="entry name" value="Haemagg_act"/>
    <property type="match status" value="1"/>
</dbReference>
<reference evidence="10 11" key="1">
    <citation type="submission" date="2018-01" db="EMBL/GenBank/DDBJ databases">
        <title>Complete and assembled Genome of Pantoea gaviniae DSM22758T.</title>
        <authorList>
            <person name="Stevens M.J.A."/>
            <person name="Zurfluh K."/>
            <person name="Stephan R."/>
        </authorList>
    </citation>
    <scope>NUCLEOTIDE SEQUENCE [LARGE SCALE GENOMIC DNA]</scope>
    <source>
        <strain evidence="10 11">DSM 22758</strain>
    </source>
</reference>
<gene>
    <name evidence="10" type="ORF">C2E15_05390</name>
</gene>
<feature type="signal peptide" evidence="8">
    <location>
        <begin position="1"/>
        <end position="33"/>
    </location>
</feature>
<dbReference type="InterPro" id="IPR008638">
    <property type="entry name" value="FhaB/CdiA-like_TPS"/>
</dbReference>
<evidence type="ECO:0000256" key="5">
    <source>
        <dbReference type="ARBA" id="ARBA00023026"/>
    </source>
</evidence>
<dbReference type="FunFam" id="2.160.20.10:FF:000048">
    <property type="entry name" value="tRNA nuclease CdiA"/>
    <property type="match status" value="1"/>
</dbReference>
<proteinExistence type="inferred from homology"/>
<dbReference type="Pfam" id="PF04829">
    <property type="entry name" value="PT-VENN"/>
    <property type="match status" value="1"/>
</dbReference>
<evidence type="ECO:0000256" key="2">
    <source>
        <dbReference type="ARBA" id="ARBA00022656"/>
    </source>
</evidence>
<name>A0A2L0ID96_9GAMM</name>
<evidence type="ECO:0000256" key="1">
    <source>
        <dbReference type="ARBA" id="ARBA00004219"/>
    </source>
</evidence>
<dbReference type="InterPro" id="IPR012334">
    <property type="entry name" value="Pectin_lyas_fold"/>
</dbReference>
<dbReference type="InterPro" id="IPR010069">
    <property type="entry name" value="CdiA_FHA1_rpt"/>
</dbReference>
<dbReference type="Pfam" id="PF05860">
    <property type="entry name" value="TPS"/>
    <property type="match status" value="1"/>
</dbReference>
<evidence type="ECO:0000256" key="4">
    <source>
        <dbReference type="ARBA" id="ARBA00022913"/>
    </source>
</evidence>
<dbReference type="RefSeq" id="WP_104956455.1">
    <property type="nucleotide sequence ID" value="NZ_CP026377.1"/>
</dbReference>
<evidence type="ECO:0000256" key="7">
    <source>
        <dbReference type="SAM" id="MobiDB-lite"/>
    </source>
</evidence>
<evidence type="ECO:0000313" key="11">
    <source>
        <dbReference type="Proteomes" id="UP000238365"/>
    </source>
</evidence>
<keyword evidence="5" id="KW-0843">Virulence</keyword>
<evidence type="ECO:0000313" key="10">
    <source>
        <dbReference type="EMBL" id="AUX92565.1"/>
    </source>
</evidence>
<feature type="chain" id="PRO_5014616870" evidence="8">
    <location>
        <begin position="34"/>
        <end position="3991"/>
    </location>
</feature>
<feature type="domain" description="Filamentous haemagglutinin FhaB/tRNA nuclease CdiA-like TPS" evidence="9">
    <location>
        <begin position="49"/>
        <end position="171"/>
    </location>
</feature>
<comment type="similarity">
    <text evidence="6">In the N-terminal section; belongs to the CdiA toxin family.</text>
</comment>
<evidence type="ECO:0000256" key="3">
    <source>
        <dbReference type="ARBA" id="ARBA00022729"/>
    </source>
</evidence>
<sequence>MDNQQQPVRLSQRLLSYLVCALVAWQPLLPALAAQITPVSKGTQLDKAANGVPVINIATPNQAGLSHNQYQNYNVGKEGLILNNATGQLNQTQLGGLIQNNPNLKAGREAKAIINEVTGANRTQLQGYTEVAGKAANVMVANPYGITCNGCGFINTPNATLTTGKPTLDAQGNLQALTVSKGTITIEGQGLDASQSDALSIISRATEINAAVHAKDLQVIAGANRVDKNGAATPVAGEGAAPGVAVDTGALGGMYANRIHLVSSEKGVGVNLGNLNARQGDMVLDANGKLTLKNSLTSGALSAQGESLVLNGDHKAGGAVTLKGKQDVTLNAGALVSDDAIAVQGNGQLTLNGSKLTAGKSIQLSGAQIGADKASRADAGGDIALTAQRRLDNAGQLTAGGNLSLSAAQVKNSGALLAKGDQTVNAAALDNRGQIQGSRTLNVTADTLTNSGTMAGASLAATSDTLTNSGTLTGDSLTLTGDTLSNSGELNGSSITAAATAFTNSGKLIGGALSDIRADRLTNSGTLSAKGAARLNVVGPLDNRGDISGGETLDLASGDLLNSGSLLAPQLSLNSGQLTNSGLLQGSRALKLHADTLTNSGTAQGDSLTADAADFANSGELFGGALSDIRADRLSNSGTLSAKGAARMNVAGRLENGGAISGGDTLSLASHDLFNSGSLTAPQLSLNSPQLTNSGLIQGSRALSLNADQLDNLSGGAIASAGDVTLDLPQLNNRGLIKSDAALHLSGDRLTNSGEINAADLDARQTQLENQQGGRLLAQHGMQLQHQQLINDGEVAADTLSARADALRNGGTLQGNQDLTLSGDRLENRGALLSGGQLLLLHNAINNQGSLQGERLSLKTGDWQNSGSALSNGAADLQAATLSNSGKIVGQQGIDLHAGQIDNSGWLVAQALTLQGDLINSGLIQGSDRLSASGDRLANRQGGQMLSAGALGLNAATQIDNQGALQGDTLQLNAQRLQNDGSAHGASGAEAQIGDALINHGSLTSEKSLALQAATMLNQGTLAADRLSLTAPQLTNGGLIQGNSALTLANAQIANQRSGNILSGGPLTLTPDQLDNDGLLQINGALDLTARQLNNGGKITADSMTLHMGDRLNNSGELLAQQQATLNAQTLDNSGAIAARDLTLTADTLHNQGAAQGDDRLEATAQQLDNQRGGTLLSGGQLDLHGERLTNDGALQGDRLAFDAGTLINQGAMTGLAGLTGTVRDQLNNGGSLQSRGDASLSAGTLLNGGKIIADGLTLRGSQLSNNGLWQGSSLLDAQGDSLTTAAGSRTLSGGLLTLSADSLNSDGTLQGGQTQIDADRWQHQGSLLASGGLTASVAGELTNHGDLLSQGAAQLSAQTLTNGGSLLSDGDMTLRGGALNNSGAVQGSSLTIAPAQVTNKGSLIGLHALTLTAQPTAMGRMMLMALAAPARTLTNDGAMLTQGVLTVNGDTVTNNGSWQGQQILLNAQRLSNNGAIQSADGLQLTLADRLDSAAGSKISANGAAALQARTLTNQGQWIAKNLTLRGDTLNNGGDVSGVDGLTVNLNGALTQAQDKTLLTAGKLSLQAASLNNAGRIQGGELEVTSGALDNSGRLQGDRNLLLTLNGRLTNAANGTLVSQNALTLTTPELYNYGLIQGGGTTGINATGLANNTGRLLSGGALTLNTPQLTNGGWLQATQLTVNAANAANTGTLLAQQQGTLTGNSLVNQGSAQGNNLTVNYQQLNNGGTLLGNSQLNVTAAQVSQQAAGRLFSGGNLVLNSNGFDQFGQVVALGDATLRLINGFTNNGTMAAGNRLSVGSNGDLQNQGTLQGQGLTLDAGGALVNNGQLTSGNGDSALSGGRIAMNGSGTLQGGGNISLNSRSDIALDGFTGTLGNLTLSAPGSIVNTALLYAANNLYLYANSIKNQQGDVLAGNSLWMQRDAAGNANAEVVNTSGTIETQNGDITVKTGHLLNERAGFSVDEQPTASDKPAWATGATTVAIPVSWLPSGSYGIYYTEGQRYHGHGDDWYEQVAHYAPYAKADVQKVPVSVKRVTVNPGGNQARISSGRDLNGQTNNLDNFASTILAGRNIALSGDNLNNKTWTEGTTTEYYTYRYAPGVKNPPRPTVSGNSGAPKSSSITYTLDGAPTYETVGSGNIYRGVIQAGGDISANFTNNISNGDTNAYLPGVTSSLPAPALSRLNTLSPLQAQATQALTPVANVSVGSPQWRDRLQNALQQINGGGGLDNGAAAGTALGQYANGHKGKLTLAQAAQLAPVESDSEKLHSWQGTHVDTSAYPLPSGDNGYFVPSSDPGSRYLITINPKLNGLGQLDQSLYGDLYQLLGKQPVTAAPQETRTQFTDEKAFLGSSYLLDRLNVHPDYDYRFLGDAAFDTRYVSNTVINQTGSRYLNGIGSDLEQMRYLMDNAAAAQQSLGLQFGVSLTADQVAGLDHSIIWWEAANVNGETVMVPKVYLSPKDVTMNNGSVIAGNNVKLEAGSITNSGSTLTAQNNLTLDSQNSLSNLNQGLINAGGDLQLSALNDINNVSSTISGKKVALESLDGSINNLTASKQTDIDTGNRWARIGFTQTTLGTTAAIKSLDALSLTAGNDITVKGADVTAGGGLLLNAGNNINVAANDINQAESRSGSLVKNGSTSSISHQGSTLSAGGALVVQAGHDLTLTASTAKAGGSAALLAGNDLNLNAADTQQNSRSGKAETHTSGVDRTTLSSGGDLTLAAGRDLNSQAAALAAEGDVGLQAGRDINLQAEETRTGDSYKAGKKQEINEHVRQQGTEIASGGNTTLQAGRDLNSAATQVTAQQDIAVTAGNNVNLNTATESDYHYKEETKTKKGFLKKKTTHTIEEDSATREAGTLLSGNNVAVTAGNDLLVKGSQVVGDGDVALKAGHDMDIVAATNSDSSWRFKETKKSGLMGSGGIGFTIGSSKSVHDLREKGTTQSQSISTVGSTGGNVSLASGGLTHIGGADLVADQNLSVSGDAVVIEPGHDKRTRDEIFEQKTSGLTLALSGAVGDAVNSAVATAQTAKSESDGRLVALQATKTALSGAQAALTAQQSAVSGEPANVVGVSISLSTQKSKSQQHQTSDTVNGSTLNAGKDLTITANGNGNGAHSGDILIGGSQIKAAGDSTLNATRDILLTGAASTQESSGKNSSSGGGVGVSIGVGSGGANMSIFANVNGAKGKDNGEGTHWNETTLDSGGNVTLNSGRDLTLTGAQVSGNKVTADVGRDLTISSQQDNDRYDSKQTSFGAGGSYGIGTMPVSGYVSISQDKMRSRYDSVQEQSGIFAGKEGFDITTGNHTQLNGAVIASTAEAGKNHLDTGTLGFSDIDNAADYKVSHSGISAGLSSGGPLGGQLLSNALSNTAGMLLAGLGGSGHAEGTTQSAVADGTITIRNQEQQQQNLADLSRDTEHANGSISPIFDKEKEQKRLQMAQMAGEIAGQMSNIVQTYGDIQGLEAAKGAGVKGSATELRDSDAYKAAQRDFGTGGKWQMVTQSVSGILTGLAGGNAAQAAAGGLNPWAAQLIKKETTDANGNVNVAANAMAHAVWGAVAAQMAGGNAAAGAAGAFSGELAARYIAQYRFGADTKEKIAALSEQQRQEVSMMSTLAAGLAGGLAGNSTVAATAGAQAGKNAVENNSLSGEDAQEKNSIELALSKTGLALHPRTPEEVAELEARHEQLIRLDAEIDKYAQDACSQGKTSDACQDANALMQGLKGSYNGYLGQLTYKELNREDYAKVSQIVANTTANKWDFAIEGYAKSKNVSYQEAKDKFALAININQAADVAGILYGLKGPEVNKGAISSAAATLKTVLSKYDEFKQNIAASTKGNNDALAMAGVGNVNLSTAGNNLSSNANLSTGTGGSGTKNLQQLAKAEMDSLAAMYNNKNIHPKDFTVSVNGKTLRTDPEVSIGAPVFKDTTDADVMSYFKQLSGVDTMPKAVVIPGKGTIYSVKVTEGPNAGNNVTLRDFSNSTSQTNARWTIDVKHPDINKGNRVELKFK</sequence>
<dbReference type="InterPro" id="IPR008619">
    <property type="entry name" value="Filamentous_hemagglutn_rpt"/>
</dbReference>